<dbReference type="PANTHER" id="PTHR47942:SF63">
    <property type="entry name" value="PENTATRICOPEPTIDE REPEAT-CONTAINING PROTEIN"/>
    <property type="match status" value="1"/>
</dbReference>
<protein>
    <recommendedName>
        <fullName evidence="7">Pentatricopeptide repeat protein</fullName>
    </recommendedName>
</protein>
<sequence>MIFPLIRYGTSRFQIRLSRLHTFSTPPCQYSNGNLNNVSLDRHSPQPVLRNDAQHESHGGIQLGEPLARDNISLPKWRQSNSSVTIGAPVLAESSPDTTLSDALDEGRNAVGAGQARHHLGSDAAGASLAHAREESDISYLETPYQGQGMSFAIAKKRLLEAIRLADPHTLLVEFWEQSRDPPILAAIPATTFSEILRLLDRRRGFVAFFREYKQWHPKHYWMLLDLDRQFYQSLQDCRTLYHDIWRRRSRSVGHMGVLEYAGFLRLARNTWNGEAALSLMKDMLRRDVQPDAICYNLYFEARCWSDMWNPYERQLRRVIPFNQYIRQKHPTRTSADMTIKGYRIEEGGLKSEVTRMFMKMIGEGTMADTTAFSHLMTALAREGDLDGVRSILRKIWDVDADATSEADNECQNEPLIPRDSPVYPNQALLFVIAHVFGSNNDVPTAVRLVDQFSRKFKVPIPYIAWSELLEWAFVLSTRRYNINDVRGVELGRLPLDSVQSLWDVMISKPYCIQPGIEMYDLVIRSMWRQSKINFMLQHVTEGVKIAQTHFQQHRNLVRMKDYLEKKGVYGAEAMDLAYYKRRIDVAHRRRLKSFVTVHKWFRLLLSKRRWISDRNHYLIIWERQGIPNVVKALWRYRAARGVRYSAATGFVHLRRTWETPKSNTYLDREEEFGYQMETELQGETDAEVMAEDGGEHENDMRPWFEG</sequence>
<dbReference type="Pfam" id="PF12921">
    <property type="entry name" value="ATP13"/>
    <property type="match status" value="1"/>
</dbReference>
<name>A0AA39QSV2_9LECA</name>
<keyword evidence="6" id="KW-1185">Reference proteome</keyword>
<keyword evidence="2" id="KW-0677">Repeat</keyword>
<dbReference type="AlphaFoldDB" id="A0AA39QSV2"/>
<comment type="caution">
    <text evidence="5">The sequence shown here is derived from an EMBL/GenBank/DDBJ whole genome shotgun (WGS) entry which is preliminary data.</text>
</comment>
<dbReference type="InterPro" id="IPR011990">
    <property type="entry name" value="TPR-like_helical_dom_sf"/>
</dbReference>
<dbReference type="PANTHER" id="PTHR47942">
    <property type="entry name" value="TETRATRICOPEPTIDE REPEAT (TPR)-LIKE SUPERFAMILY PROTEIN-RELATED"/>
    <property type="match status" value="1"/>
</dbReference>
<dbReference type="Proteomes" id="UP001166286">
    <property type="component" value="Unassembled WGS sequence"/>
</dbReference>
<dbReference type="EMBL" id="JAFEKC020000022">
    <property type="protein sequence ID" value="KAK0507826.1"/>
    <property type="molecule type" value="Genomic_DNA"/>
</dbReference>
<evidence type="ECO:0000313" key="6">
    <source>
        <dbReference type="Proteomes" id="UP001166286"/>
    </source>
</evidence>
<evidence type="ECO:0000256" key="3">
    <source>
        <dbReference type="ARBA" id="ARBA00022946"/>
    </source>
</evidence>
<keyword evidence="4" id="KW-0496">Mitochondrion</keyword>
<gene>
    <name evidence="5" type="ORF">JMJ35_009715</name>
</gene>
<dbReference type="InterPro" id="IPR051222">
    <property type="entry name" value="PPR/CCM1_RNA-binding"/>
</dbReference>
<keyword evidence="3" id="KW-0809">Transit peptide</keyword>
<evidence type="ECO:0000256" key="1">
    <source>
        <dbReference type="ARBA" id="ARBA00004173"/>
    </source>
</evidence>
<evidence type="ECO:0000313" key="5">
    <source>
        <dbReference type="EMBL" id="KAK0507826.1"/>
    </source>
</evidence>
<dbReference type="Gene3D" id="1.25.40.10">
    <property type="entry name" value="Tetratricopeptide repeat domain"/>
    <property type="match status" value="1"/>
</dbReference>
<accession>A0AA39QSV2</accession>
<reference evidence="5" key="1">
    <citation type="submission" date="2023-03" db="EMBL/GenBank/DDBJ databases">
        <title>Complete genome of Cladonia borealis.</title>
        <authorList>
            <person name="Park H."/>
        </authorList>
    </citation>
    <scope>NUCLEOTIDE SEQUENCE</scope>
    <source>
        <strain evidence="5">ANT050790</strain>
    </source>
</reference>
<evidence type="ECO:0000256" key="4">
    <source>
        <dbReference type="ARBA" id="ARBA00023128"/>
    </source>
</evidence>
<dbReference type="InterPro" id="IPR024319">
    <property type="entry name" value="ATPase_expression_mit"/>
</dbReference>
<proteinExistence type="predicted"/>
<organism evidence="5 6">
    <name type="scientific">Cladonia borealis</name>
    <dbReference type="NCBI Taxonomy" id="184061"/>
    <lineage>
        <taxon>Eukaryota</taxon>
        <taxon>Fungi</taxon>
        <taxon>Dikarya</taxon>
        <taxon>Ascomycota</taxon>
        <taxon>Pezizomycotina</taxon>
        <taxon>Lecanoromycetes</taxon>
        <taxon>OSLEUM clade</taxon>
        <taxon>Lecanoromycetidae</taxon>
        <taxon>Lecanorales</taxon>
        <taxon>Lecanorineae</taxon>
        <taxon>Cladoniaceae</taxon>
        <taxon>Cladonia</taxon>
    </lineage>
</organism>
<comment type="subcellular location">
    <subcellularLocation>
        <location evidence="1">Mitochondrion</location>
    </subcellularLocation>
</comment>
<evidence type="ECO:0000256" key="2">
    <source>
        <dbReference type="ARBA" id="ARBA00022737"/>
    </source>
</evidence>
<dbReference type="GO" id="GO:0005739">
    <property type="term" value="C:mitochondrion"/>
    <property type="evidence" value="ECO:0007669"/>
    <property type="project" value="UniProtKB-SubCell"/>
</dbReference>
<evidence type="ECO:0008006" key="7">
    <source>
        <dbReference type="Google" id="ProtNLM"/>
    </source>
</evidence>